<sequence>MFPLENYVKIKTSGTAGKQKVYLRPKKKILTSFMETGIPAIFAGFHDGKKITLNYGDNFYVNMGPAPFAGGSTFSLVSKEKKVPFFNILPNVNLPYKDKV</sequence>
<organism evidence="1">
    <name type="scientific">marine sediment metagenome</name>
    <dbReference type="NCBI Taxonomy" id="412755"/>
    <lineage>
        <taxon>unclassified sequences</taxon>
        <taxon>metagenomes</taxon>
        <taxon>ecological metagenomes</taxon>
    </lineage>
</organism>
<feature type="non-terminal residue" evidence="1">
    <location>
        <position position="100"/>
    </location>
</feature>
<comment type="caution">
    <text evidence="1">The sequence shown here is derived from an EMBL/GenBank/DDBJ whole genome shotgun (WGS) entry which is preliminary data.</text>
</comment>
<name>X0YIR8_9ZZZZ</name>
<gene>
    <name evidence="1" type="ORF">S01H1_85226</name>
</gene>
<dbReference type="AlphaFoldDB" id="X0YIR8"/>
<evidence type="ECO:0008006" key="2">
    <source>
        <dbReference type="Google" id="ProtNLM"/>
    </source>
</evidence>
<protein>
    <recommendedName>
        <fullName evidence="2">AMP-dependent synthetase/ligase domain-containing protein</fullName>
    </recommendedName>
</protein>
<proteinExistence type="predicted"/>
<evidence type="ECO:0000313" key="1">
    <source>
        <dbReference type="EMBL" id="GAG48458.1"/>
    </source>
</evidence>
<dbReference type="EMBL" id="BARS01058442">
    <property type="protein sequence ID" value="GAG48458.1"/>
    <property type="molecule type" value="Genomic_DNA"/>
</dbReference>
<reference evidence="1" key="1">
    <citation type="journal article" date="2014" name="Front. Microbiol.">
        <title>High frequency of phylogenetically diverse reductive dehalogenase-homologous genes in deep subseafloor sedimentary metagenomes.</title>
        <authorList>
            <person name="Kawai M."/>
            <person name="Futagami T."/>
            <person name="Toyoda A."/>
            <person name="Takaki Y."/>
            <person name="Nishi S."/>
            <person name="Hori S."/>
            <person name="Arai W."/>
            <person name="Tsubouchi T."/>
            <person name="Morono Y."/>
            <person name="Uchiyama I."/>
            <person name="Ito T."/>
            <person name="Fujiyama A."/>
            <person name="Inagaki F."/>
            <person name="Takami H."/>
        </authorList>
    </citation>
    <scope>NUCLEOTIDE SEQUENCE</scope>
    <source>
        <strain evidence="1">Expedition CK06-06</strain>
    </source>
</reference>
<accession>X0YIR8</accession>